<dbReference type="InterPro" id="IPR002885">
    <property type="entry name" value="PPR_rpt"/>
</dbReference>
<comment type="caution">
    <text evidence="3">The sequence shown here is derived from an EMBL/GenBank/DDBJ whole genome shotgun (WGS) entry which is preliminary data.</text>
</comment>
<organism evidence="3">
    <name type="scientific">Cladocopium goreaui</name>
    <dbReference type="NCBI Taxonomy" id="2562237"/>
    <lineage>
        <taxon>Eukaryota</taxon>
        <taxon>Sar</taxon>
        <taxon>Alveolata</taxon>
        <taxon>Dinophyceae</taxon>
        <taxon>Suessiales</taxon>
        <taxon>Symbiodiniaceae</taxon>
        <taxon>Cladocopium</taxon>
    </lineage>
</organism>
<dbReference type="EMBL" id="CAMXCT020000924">
    <property type="protein sequence ID" value="CAL1138217.1"/>
    <property type="molecule type" value="Genomic_DNA"/>
</dbReference>
<dbReference type="OrthoDB" id="185373at2759"/>
<dbReference type="InterPro" id="IPR011990">
    <property type="entry name" value="TPR-like_helical_dom_sf"/>
</dbReference>
<keyword evidence="1" id="KW-0677">Repeat</keyword>
<keyword evidence="5" id="KW-1185">Reference proteome</keyword>
<dbReference type="PANTHER" id="PTHR47942:SF63">
    <property type="entry name" value="PENTATRICOPEPTIDE REPEAT-CONTAINING PROTEIN"/>
    <property type="match status" value="1"/>
</dbReference>
<dbReference type="Gene3D" id="1.25.40.10">
    <property type="entry name" value="Tetratricopeptide repeat domain"/>
    <property type="match status" value="3"/>
</dbReference>
<feature type="region of interest" description="Disordered" evidence="2">
    <location>
        <begin position="144"/>
        <end position="184"/>
    </location>
</feature>
<evidence type="ECO:0000313" key="5">
    <source>
        <dbReference type="Proteomes" id="UP001152797"/>
    </source>
</evidence>
<dbReference type="InterPro" id="IPR051222">
    <property type="entry name" value="PPR/CCM1_RNA-binding"/>
</dbReference>
<evidence type="ECO:0000256" key="2">
    <source>
        <dbReference type="SAM" id="MobiDB-lite"/>
    </source>
</evidence>
<dbReference type="EMBL" id="CAMXCT030000924">
    <property type="protein sequence ID" value="CAL4772154.1"/>
    <property type="molecule type" value="Genomic_DNA"/>
</dbReference>
<dbReference type="Proteomes" id="UP001152797">
    <property type="component" value="Unassembled WGS sequence"/>
</dbReference>
<name>A0A9P1C3K0_9DINO</name>
<evidence type="ECO:0000313" key="4">
    <source>
        <dbReference type="EMBL" id="CAL4772154.1"/>
    </source>
</evidence>
<dbReference type="Pfam" id="PF01535">
    <property type="entry name" value="PPR"/>
    <property type="match status" value="1"/>
</dbReference>
<dbReference type="EMBL" id="CAMXCT010000924">
    <property type="protein sequence ID" value="CAI3984842.1"/>
    <property type="molecule type" value="Genomic_DNA"/>
</dbReference>
<accession>A0A9P1C3K0</accession>
<protein>
    <submittedName>
        <fullName evidence="4">Pentatricopeptide repeat-containing protein GUN1, chloroplastic (Pentatricopeptide repeat-containing protein At2g31400) (Protein GENOMES UNCOUPLED 1)</fullName>
    </submittedName>
</protein>
<feature type="region of interest" description="Disordered" evidence="2">
    <location>
        <begin position="73"/>
        <end position="116"/>
    </location>
</feature>
<evidence type="ECO:0000313" key="3">
    <source>
        <dbReference type="EMBL" id="CAI3984842.1"/>
    </source>
</evidence>
<proteinExistence type="predicted"/>
<reference evidence="4 5" key="2">
    <citation type="submission" date="2024-05" db="EMBL/GenBank/DDBJ databases">
        <authorList>
            <person name="Chen Y."/>
            <person name="Shah S."/>
            <person name="Dougan E. K."/>
            <person name="Thang M."/>
            <person name="Chan C."/>
        </authorList>
    </citation>
    <scope>NUCLEOTIDE SEQUENCE [LARGE SCALE GENOMIC DNA]</scope>
</reference>
<dbReference type="PANTHER" id="PTHR47942">
    <property type="entry name" value="TETRATRICOPEPTIDE REPEAT (TPR)-LIKE SUPERFAMILY PROTEIN-RELATED"/>
    <property type="match status" value="1"/>
</dbReference>
<evidence type="ECO:0000256" key="1">
    <source>
        <dbReference type="ARBA" id="ARBA00022737"/>
    </source>
</evidence>
<sequence length="688" mass="75904">MQDQTALKQQLEELEEQQKQIQSGLKEALQHHRRLWANELQRCQETSKELEKALEDERQKHKEQIKEWERRLQSELTKKESQWREEDPCMGGRKGTRQRQSKGQEDGDGSSQNCSQAKGEAQGRCFIIQVPWLEYHRDAAPKRRAAAPAAPAGKLRRTGSSDDVTKAPAARGKKGGAKGKKVDENVPGAGSFKVYEDYAVKLNQTDVKGNNNKTQSFGTGFAALMPPWNIAPGSRVAIKSRNEEIILRNQAVSAAVRAQNWPKALRILQEAREESLQLTLVSYNSGISAVRRWRSALEADVISSNSTMDSLQRSAAWELALALLLNREANEISRNSAMSVLEKCAQWRKAVQLFGEDTASVIGFNALISSCEKAGCWPAALATLMEMEMGRVQRDEISFSSVLTSFEKGTKWARLCWLLEELQEKIVADVIIYNTAISAAEKISNWQMALAFLQEIGEASLQMDTISLNAAISACEKAAEWHRALQLFEMSHQIELPPSAVTFAAILSALEKAPAWRLALHTLRSATRRRAASIVACSAGIAACGKGQRWPEAVGILKDLKVHGLRANLVSFNSTLTACELASRWRCSVLLLEELHLQLFESQLISINCVLSALARAGTEKLGAWCGAVGLLVASQRAMTTDVLSYKEVIEACASQRPAVITPWLLDSLASSLMKTVAAVSFHGAQVK</sequence>
<feature type="compositionally biased region" description="Basic and acidic residues" evidence="2">
    <location>
        <begin position="73"/>
        <end position="87"/>
    </location>
</feature>
<gene>
    <name evidence="3" type="ORF">C1SCF055_LOCUS12347</name>
</gene>
<dbReference type="AlphaFoldDB" id="A0A9P1C3K0"/>
<reference evidence="3" key="1">
    <citation type="submission" date="2022-10" db="EMBL/GenBank/DDBJ databases">
        <authorList>
            <person name="Chen Y."/>
            <person name="Dougan E. K."/>
            <person name="Chan C."/>
            <person name="Rhodes N."/>
            <person name="Thang M."/>
        </authorList>
    </citation>
    <scope>NUCLEOTIDE SEQUENCE</scope>
</reference>